<dbReference type="Proteomes" id="UP000603457">
    <property type="component" value="Unassembled WGS sequence"/>
</dbReference>
<dbReference type="RefSeq" id="WP_190971247.1">
    <property type="nucleotide sequence ID" value="NZ_JACJTB010000087.1"/>
</dbReference>
<evidence type="ECO:0000313" key="1">
    <source>
        <dbReference type="EMBL" id="MBD2598619.1"/>
    </source>
</evidence>
<accession>A0ABR8G610</accession>
<sequence length="54" mass="6166">MVGRKLVRTVGGKMLTLLELLYCDFGRAIAYSTLCERIQYARKLGFVPQPNLVY</sequence>
<evidence type="ECO:0000313" key="2">
    <source>
        <dbReference type="Proteomes" id="UP000603457"/>
    </source>
</evidence>
<organism evidence="1 2">
    <name type="scientific">Nostoc spongiaeforme FACHB-130</name>
    <dbReference type="NCBI Taxonomy" id="1357510"/>
    <lineage>
        <taxon>Bacteria</taxon>
        <taxon>Bacillati</taxon>
        <taxon>Cyanobacteriota</taxon>
        <taxon>Cyanophyceae</taxon>
        <taxon>Nostocales</taxon>
        <taxon>Nostocaceae</taxon>
        <taxon>Nostoc</taxon>
    </lineage>
</organism>
<reference evidence="1 2" key="1">
    <citation type="journal article" date="2020" name="ISME J.">
        <title>Comparative genomics reveals insights into cyanobacterial evolution and habitat adaptation.</title>
        <authorList>
            <person name="Chen M.Y."/>
            <person name="Teng W.K."/>
            <person name="Zhao L."/>
            <person name="Hu C.X."/>
            <person name="Zhou Y.K."/>
            <person name="Han B.P."/>
            <person name="Song L.R."/>
            <person name="Shu W.S."/>
        </authorList>
    </citation>
    <scope>NUCLEOTIDE SEQUENCE [LARGE SCALE GENOMIC DNA]</scope>
    <source>
        <strain evidence="1 2">FACHB-130</strain>
    </source>
</reference>
<proteinExistence type="predicted"/>
<gene>
    <name evidence="1" type="ORF">H6G74_30620</name>
</gene>
<comment type="caution">
    <text evidence="1">The sequence shown here is derived from an EMBL/GenBank/DDBJ whole genome shotgun (WGS) entry which is preliminary data.</text>
</comment>
<protein>
    <submittedName>
        <fullName evidence="1">Uncharacterized protein</fullName>
    </submittedName>
</protein>
<keyword evidence="2" id="KW-1185">Reference proteome</keyword>
<name>A0ABR8G610_9NOSO</name>
<dbReference type="EMBL" id="JACJTB010000087">
    <property type="protein sequence ID" value="MBD2598619.1"/>
    <property type="molecule type" value="Genomic_DNA"/>
</dbReference>